<comment type="caution">
    <text evidence="1">The sequence shown here is derived from an EMBL/GenBank/DDBJ whole genome shotgun (WGS) entry which is preliminary data.</text>
</comment>
<name>A0A7J7KZC5_9MAGN</name>
<accession>A0A7J7KZC5</accession>
<evidence type="ECO:0000313" key="2">
    <source>
        <dbReference type="Proteomes" id="UP000541444"/>
    </source>
</evidence>
<gene>
    <name evidence="1" type="ORF">GIB67_028274</name>
</gene>
<dbReference type="EMBL" id="JACGCM010002781">
    <property type="protein sequence ID" value="KAF6135703.1"/>
    <property type="molecule type" value="Genomic_DNA"/>
</dbReference>
<reference evidence="1 2" key="1">
    <citation type="journal article" date="2020" name="IScience">
        <title>Genome Sequencing of the Endangered Kingdonia uniflora (Circaeasteraceae, Ranunculales) Reveals Potential Mechanisms of Evolutionary Specialization.</title>
        <authorList>
            <person name="Sun Y."/>
            <person name="Deng T."/>
            <person name="Zhang A."/>
            <person name="Moore M.J."/>
            <person name="Landis J.B."/>
            <person name="Lin N."/>
            <person name="Zhang H."/>
            <person name="Zhang X."/>
            <person name="Huang J."/>
            <person name="Zhang X."/>
            <person name="Sun H."/>
            <person name="Wang H."/>
        </authorList>
    </citation>
    <scope>NUCLEOTIDE SEQUENCE [LARGE SCALE GENOMIC DNA]</scope>
    <source>
        <strain evidence="1">TB1705</strain>
        <tissue evidence="1">Leaf</tissue>
    </source>
</reference>
<dbReference type="AlphaFoldDB" id="A0A7J7KZC5"/>
<evidence type="ECO:0000313" key="1">
    <source>
        <dbReference type="EMBL" id="KAF6135703.1"/>
    </source>
</evidence>
<organism evidence="1 2">
    <name type="scientific">Kingdonia uniflora</name>
    <dbReference type="NCBI Taxonomy" id="39325"/>
    <lineage>
        <taxon>Eukaryota</taxon>
        <taxon>Viridiplantae</taxon>
        <taxon>Streptophyta</taxon>
        <taxon>Embryophyta</taxon>
        <taxon>Tracheophyta</taxon>
        <taxon>Spermatophyta</taxon>
        <taxon>Magnoliopsida</taxon>
        <taxon>Ranunculales</taxon>
        <taxon>Circaeasteraceae</taxon>
        <taxon>Kingdonia</taxon>
    </lineage>
</organism>
<dbReference type="OrthoDB" id="10045365at2759"/>
<evidence type="ECO:0008006" key="3">
    <source>
        <dbReference type="Google" id="ProtNLM"/>
    </source>
</evidence>
<protein>
    <recommendedName>
        <fullName evidence="3">EGF-like domain-containing protein</fullName>
    </recommendedName>
</protein>
<proteinExistence type="predicted"/>
<keyword evidence="2" id="KW-1185">Reference proteome</keyword>
<dbReference type="Proteomes" id="UP000541444">
    <property type="component" value="Unassembled WGS sequence"/>
</dbReference>
<sequence length="150" mass="16688">MYILESLRLEMITSLRTLIIFGGNKTRPDFLRWQKKASGPGRCKINNGGCWNGTRDGHTFSACVYLEVYKCKCPAGFIGDGVNSCEDVSKRFHVYGSDGKLVPFGEHLKILALNEVTKYIDELRGQIDADAVAVAKDNHEKSCGDENILK</sequence>